<keyword evidence="5 9" id="KW-0472">Membrane</keyword>
<feature type="transmembrane region" description="Helical" evidence="9">
    <location>
        <begin position="119"/>
        <end position="141"/>
    </location>
</feature>
<dbReference type="EMBL" id="UYRT01001393">
    <property type="protein sequence ID" value="VDK29607.1"/>
    <property type="molecule type" value="Genomic_DNA"/>
</dbReference>
<dbReference type="SUPFAM" id="SSF81321">
    <property type="entry name" value="Family A G protein-coupled receptor-like"/>
    <property type="match status" value="1"/>
</dbReference>
<dbReference type="Pfam" id="PF00001">
    <property type="entry name" value="7tm_1"/>
    <property type="match status" value="1"/>
</dbReference>
<evidence type="ECO:0000256" key="2">
    <source>
        <dbReference type="ARBA" id="ARBA00022692"/>
    </source>
</evidence>
<feature type="transmembrane region" description="Helical" evidence="9">
    <location>
        <begin position="186"/>
        <end position="205"/>
    </location>
</feature>
<evidence type="ECO:0000313" key="11">
    <source>
        <dbReference type="EMBL" id="VDK29607.1"/>
    </source>
</evidence>
<evidence type="ECO:0000313" key="12">
    <source>
        <dbReference type="Proteomes" id="UP000271098"/>
    </source>
</evidence>
<evidence type="ECO:0000256" key="4">
    <source>
        <dbReference type="ARBA" id="ARBA00023040"/>
    </source>
</evidence>
<evidence type="ECO:0000256" key="3">
    <source>
        <dbReference type="ARBA" id="ARBA00022989"/>
    </source>
</evidence>
<dbReference type="PANTHER" id="PTHR24243">
    <property type="entry name" value="G-PROTEIN COUPLED RECEPTOR"/>
    <property type="match status" value="1"/>
</dbReference>
<feature type="domain" description="G-protein coupled receptors family 1 profile" evidence="10">
    <location>
        <begin position="17"/>
        <end position="199"/>
    </location>
</feature>
<keyword evidence="7 8" id="KW-0807">Transducer</keyword>
<dbReference type="InterPro" id="IPR000276">
    <property type="entry name" value="GPCR_Rhodpsn"/>
</dbReference>
<dbReference type="PROSITE" id="PS50262">
    <property type="entry name" value="G_PROTEIN_RECEP_F1_2"/>
    <property type="match status" value="1"/>
</dbReference>
<keyword evidence="12" id="KW-1185">Reference proteome</keyword>
<dbReference type="Gene3D" id="1.20.1070.10">
    <property type="entry name" value="Rhodopsin 7-helix transmembrane proteins"/>
    <property type="match status" value="1"/>
</dbReference>
<dbReference type="PRINTS" id="PR00237">
    <property type="entry name" value="GPCRRHODOPSN"/>
</dbReference>
<evidence type="ECO:0000259" key="10">
    <source>
        <dbReference type="PROSITE" id="PS50262"/>
    </source>
</evidence>
<proteinExistence type="inferred from homology"/>
<comment type="subcellular location">
    <subcellularLocation>
        <location evidence="1">Membrane</location>
        <topology evidence="1">Multi-pass membrane protein</topology>
    </subcellularLocation>
</comment>
<keyword evidence="3 9" id="KW-1133">Transmembrane helix</keyword>
<dbReference type="GO" id="GO:0008188">
    <property type="term" value="F:neuropeptide receptor activity"/>
    <property type="evidence" value="ECO:0007669"/>
    <property type="project" value="TreeGrafter"/>
</dbReference>
<keyword evidence="6 8" id="KW-0675">Receptor</keyword>
<evidence type="ECO:0000256" key="5">
    <source>
        <dbReference type="ARBA" id="ARBA00023136"/>
    </source>
</evidence>
<dbReference type="PROSITE" id="PS00237">
    <property type="entry name" value="G_PROTEIN_RECEP_F1_1"/>
    <property type="match status" value="1"/>
</dbReference>
<organism evidence="11 12">
    <name type="scientific">Gongylonema pulchrum</name>
    <dbReference type="NCBI Taxonomy" id="637853"/>
    <lineage>
        <taxon>Eukaryota</taxon>
        <taxon>Metazoa</taxon>
        <taxon>Ecdysozoa</taxon>
        <taxon>Nematoda</taxon>
        <taxon>Chromadorea</taxon>
        <taxon>Rhabditida</taxon>
        <taxon>Spirurina</taxon>
        <taxon>Spiruromorpha</taxon>
        <taxon>Spiruroidea</taxon>
        <taxon>Gongylonematidae</taxon>
        <taxon>Gongylonema</taxon>
    </lineage>
</organism>
<sequence length="396" mass="44620">MPTVIIYVFIFLAGVFGNVCTCAVIASCSFMHSTTNYYLFSLAISDLLILIIGLPMELYDVLGSTYPYKFGSVICKLRAFLVEFTSYASILIISAFTTERWFAICFPLHTRHSSSMTRAFKVIPIAWSIAFLAALPMAFVVKVNRLALPLAAINSSWSHLVSDDGQTIINTEFCAMDVNKPNAQKFLIYFAFTVFFLLPGKRLFLSRICLSFSYFKDKYQKKSLGRNTVVGVINGITFENGDRAAGNPYYSASYPNALHHQLLSSKIHPAAYLFQNQPNSILFKAKYAIFLVASHRQHTFSSLCDGFFFVGFCGLSTMSENQRPIPRIFGVIKTEIKIFRVPKRALVKKTQRNCYACSILLRIRAVCTRCLLDAGAPCLRGLLRRLLSVYQRKYSC</sequence>
<feature type="transmembrane region" description="Helical" evidence="9">
    <location>
        <begin position="6"/>
        <end position="30"/>
    </location>
</feature>
<evidence type="ECO:0000256" key="1">
    <source>
        <dbReference type="ARBA" id="ARBA00004141"/>
    </source>
</evidence>
<comment type="similarity">
    <text evidence="8">Belongs to the G-protein coupled receptor 1 family.</text>
</comment>
<feature type="transmembrane region" description="Helical" evidence="9">
    <location>
        <begin position="79"/>
        <end position="98"/>
    </location>
</feature>
<keyword evidence="2 8" id="KW-0812">Transmembrane</keyword>
<name>A0A3P6P900_9BILA</name>
<accession>A0A3P6P900</accession>
<evidence type="ECO:0000256" key="8">
    <source>
        <dbReference type="RuleBase" id="RU000688"/>
    </source>
</evidence>
<dbReference type="InterPro" id="IPR017452">
    <property type="entry name" value="GPCR_Rhodpsn_7TM"/>
</dbReference>
<feature type="transmembrane region" description="Helical" evidence="9">
    <location>
        <begin position="37"/>
        <end position="59"/>
    </location>
</feature>
<dbReference type="OrthoDB" id="5962705at2759"/>
<reference evidence="11 12" key="1">
    <citation type="submission" date="2018-11" db="EMBL/GenBank/DDBJ databases">
        <authorList>
            <consortium name="Pathogen Informatics"/>
        </authorList>
    </citation>
    <scope>NUCLEOTIDE SEQUENCE [LARGE SCALE GENOMIC DNA]</scope>
</reference>
<dbReference type="AlphaFoldDB" id="A0A3P6P900"/>
<dbReference type="Proteomes" id="UP000271098">
    <property type="component" value="Unassembled WGS sequence"/>
</dbReference>
<evidence type="ECO:0000256" key="7">
    <source>
        <dbReference type="ARBA" id="ARBA00023224"/>
    </source>
</evidence>
<gene>
    <name evidence="11" type="ORF">GPUH_LOCUS1213</name>
</gene>
<evidence type="ECO:0000256" key="6">
    <source>
        <dbReference type="ARBA" id="ARBA00023170"/>
    </source>
</evidence>
<protein>
    <recommendedName>
        <fullName evidence="10">G-protein coupled receptors family 1 profile domain-containing protein</fullName>
    </recommendedName>
</protein>
<keyword evidence="4 8" id="KW-0297">G-protein coupled receptor</keyword>
<dbReference type="GO" id="GO:0005886">
    <property type="term" value="C:plasma membrane"/>
    <property type="evidence" value="ECO:0007669"/>
    <property type="project" value="TreeGrafter"/>
</dbReference>
<dbReference type="PANTHER" id="PTHR24243:SF208">
    <property type="entry name" value="PYROKININ-1 RECEPTOR"/>
    <property type="match status" value="1"/>
</dbReference>
<evidence type="ECO:0000256" key="9">
    <source>
        <dbReference type="SAM" id="Phobius"/>
    </source>
</evidence>